<dbReference type="Pfam" id="PF22586">
    <property type="entry name" value="ANCHR-like_BBOX"/>
    <property type="match status" value="1"/>
</dbReference>
<evidence type="ECO:0008006" key="4">
    <source>
        <dbReference type="Google" id="ProtNLM"/>
    </source>
</evidence>
<accession>A0A162I7N2</accession>
<evidence type="ECO:0000313" key="2">
    <source>
        <dbReference type="EMBL" id="KZZ89723.1"/>
    </source>
</evidence>
<comment type="caution">
    <text evidence="2">The sequence shown here is derived from an EMBL/GenBank/DDBJ whole genome shotgun (WGS) entry which is preliminary data.</text>
</comment>
<organism evidence="2 3">
    <name type="scientific">Moelleriella libera RCEF 2490</name>
    <dbReference type="NCBI Taxonomy" id="1081109"/>
    <lineage>
        <taxon>Eukaryota</taxon>
        <taxon>Fungi</taxon>
        <taxon>Dikarya</taxon>
        <taxon>Ascomycota</taxon>
        <taxon>Pezizomycotina</taxon>
        <taxon>Sordariomycetes</taxon>
        <taxon>Hypocreomycetidae</taxon>
        <taxon>Hypocreales</taxon>
        <taxon>Clavicipitaceae</taxon>
        <taxon>Moelleriella</taxon>
    </lineage>
</organism>
<feature type="region of interest" description="Disordered" evidence="1">
    <location>
        <begin position="63"/>
        <end position="103"/>
    </location>
</feature>
<gene>
    <name evidence="2" type="ORF">AAL_07616</name>
</gene>
<dbReference type="InterPro" id="IPR044553">
    <property type="entry name" value="Bbox1_ANCHR"/>
</dbReference>
<feature type="compositionally biased region" description="Polar residues" evidence="1">
    <location>
        <begin position="75"/>
        <end position="89"/>
    </location>
</feature>
<feature type="region of interest" description="Disordered" evidence="1">
    <location>
        <begin position="141"/>
        <end position="190"/>
    </location>
</feature>
<feature type="region of interest" description="Disordered" evidence="1">
    <location>
        <begin position="18"/>
        <end position="50"/>
    </location>
</feature>
<protein>
    <recommendedName>
        <fullName evidence="4">Zinc finger, FYVE domain containing protein</fullName>
    </recommendedName>
</protein>
<dbReference type="PANTHER" id="PTHR46603">
    <property type="entry name" value="ABSCISSION/NOCUT CHECKPOINT REGULATOR"/>
    <property type="match status" value="1"/>
</dbReference>
<dbReference type="OrthoDB" id="5407799at2759"/>
<dbReference type="SUPFAM" id="SSF57845">
    <property type="entry name" value="B-box zinc-binding domain"/>
    <property type="match status" value="1"/>
</dbReference>
<dbReference type="CDD" id="cd19817">
    <property type="entry name" value="Bbox1_ANCHR-like"/>
    <property type="match status" value="1"/>
</dbReference>
<feature type="compositionally biased region" description="Acidic residues" evidence="1">
    <location>
        <begin position="94"/>
        <end position="103"/>
    </location>
</feature>
<feature type="compositionally biased region" description="Acidic residues" evidence="1">
    <location>
        <begin position="145"/>
        <end position="154"/>
    </location>
</feature>
<proteinExistence type="predicted"/>
<dbReference type="PANTHER" id="PTHR46603:SF1">
    <property type="entry name" value="ABSCISSION_NOCUT CHECKPOINT REGULATOR"/>
    <property type="match status" value="1"/>
</dbReference>
<evidence type="ECO:0000313" key="3">
    <source>
        <dbReference type="Proteomes" id="UP000078544"/>
    </source>
</evidence>
<dbReference type="EMBL" id="AZGY01000024">
    <property type="protein sequence ID" value="KZZ89723.1"/>
    <property type="molecule type" value="Genomic_DNA"/>
</dbReference>
<reference evidence="2 3" key="1">
    <citation type="journal article" date="2016" name="Genome Biol. Evol.">
        <title>Divergent and convergent evolution of fungal pathogenicity.</title>
        <authorList>
            <person name="Shang Y."/>
            <person name="Xiao G."/>
            <person name="Zheng P."/>
            <person name="Cen K."/>
            <person name="Zhan S."/>
            <person name="Wang C."/>
        </authorList>
    </citation>
    <scope>NUCLEOTIDE SEQUENCE [LARGE SCALE GENOMIC DNA]</scope>
    <source>
        <strain evidence="2 3">RCEF 2490</strain>
    </source>
</reference>
<dbReference type="AlphaFoldDB" id="A0A162I7N2"/>
<keyword evidence="3" id="KW-1185">Reference proteome</keyword>
<evidence type="ECO:0000256" key="1">
    <source>
        <dbReference type="SAM" id="MobiDB-lite"/>
    </source>
</evidence>
<dbReference type="Proteomes" id="UP000078544">
    <property type="component" value="Unassembled WGS sequence"/>
</dbReference>
<sequence length="290" mass="31354">MSDDAVDKSLLARLQALRGGKREAREHGPAAAPGIKFDPIERRSAESPTGNDILAARLKSLRAQAESDSPKPELSTITAVSSTPRLSKSTVTQDEVDAVEDDEDETFLVTDDAALEEMLAEPHSDDEDVVALLEELTASIPADTDAVEEEEEGGEGGRDGLEGESNFEMPSIPDTLPSALDNKSDSGDADLDDLTARMAALRSDLPSVPASKPARVNRLTSKTGYTDSDMDSWCIVCLEDATLRCLGCDDDAYCHRCWKEMHVGPAAYFDDRSHRAVQFTRDRKKVALGA</sequence>
<name>A0A162I7N2_9HYPO</name>
<dbReference type="STRING" id="1081109.A0A162I7N2"/>